<evidence type="ECO:0000313" key="13">
    <source>
        <dbReference type="EMBL" id="GID50400.1"/>
    </source>
</evidence>
<comment type="caution">
    <text evidence="13">The sequence shown here is derived from an EMBL/GenBank/DDBJ whole genome shotgun (WGS) entry which is preliminary data.</text>
</comment>
<name>A0ABQ3WW90_9ACTN</name>
<keyword evidence="1" id="KW-1003">Cell membrane</keyword>
<dbReference type="PANTHER" id="PTHR43221">
    <property type="entry name" value="PROTEASE HTPX"/>
    <property type="match status" value="1"/>
</dbReference>
<dbReference type="Pfam" id="PF01435">
    <property type="entry name" value="Peptidase_M48"/>
    <property type="match status" value="1"/>
</dbReference>
<keyword evidence="8 10" id="KW-0482">Metalloprotease</keyword>
<evidence type="ECO:0000259" key="12">
    <source>
        <dbReference type="Pfam" id="PF01435"/>
    </source>
</evidence>
<evidence type="ECO:0000256" key="10">
    <source>
        <dbReference type="RuleBase" id="RU003983"/>
    </source>
</evidence>
<reference evidence="13" key="1">
    <citation type="submission" date="2021-01" db="EMBL/GenBank/DDBJ databases">
        <title>Whole genome shotgun sequence of Actinoplanes capillaceus NBRC 16408.</title>
        <authorList>
            <person name="Komaki H."/>
            <person name="Tamura T."/>
        </authorList>
    </citation>
    <scope>NUCLEOTIDE SEQUENCE [LARGE SCALE GENOMIC DNA]</scope>
    <source>
        <strain evidence="13">NBRC 16408</strain>
    </source>
</reference>
<evidence type="ECO:0000256" key="4">
    <source>
        <dbReference type="ARBA" id="ARBA00022723"/>
    </source>
</evidence>
<feature type="transmembrane region" description="Helical" evidence="11">
    <location>
        <begin position="83"/>
        <end position="105"/>
    </location>
</feature>
<protein>
    <recommendedName>
        <fullName evidence="12">Peptidase M48 domain-containing protein</fullName>
    </recommendedName>
</protein>
<dbReference type="EMBL" id="BOMF01000149">
    <property type="protein sequence ID" value="GID50400.1"/>
    <property type="molecule type" value="Genomic_DNA"/>
</dbReference>
<evidence type="ECO:0000256" key="3">
    <source>
        <dbReference type="ARBA" id="ARBA00022692"/>
    </source>
</evidence>
<gene>
    <name evidence="13" type="ORF">Aca07nite_76750</name>
</gene>
<dbReference type="InterPro" id="IPR001915">
    <property type="entry name" value="Peptidase_M48"/>
</dbReference>
<keyword evidence="3 11" id="KW-0812">Transmembrane</keyword>
<comment type="cofactor">
    <cofactor evidence="10">
        <name>Zn(2+)</name>
        <dbReference type="ChEBI" id="CHEBI:29105"/>
    </cofactor>
    <text evidence="10">Binds 1 zinc ion per subunit.</text>
</comment>
<keyword evidence="5 10" id="KW-0378">Hydrolase</keyword>
<evidence type="ECO:0000256" key="5">
    <source>
        <dbReference type="ARBA" id="ARBA00022801"/>
    </source>
</evidence>
<feature type="transmembrane region" description="Helical" evidence="11">
    <location>
        <begin position="111"/>
        <end position="129"/>
    </location>
</feature>
<evidence type="ECO:0000256" key="6">
    <source>
        <dbReference type="ARBA" id="ARBA00022833"/>
    </source>
</evidence>
<dbReference type="Gene3D" id="3.30.2010.10">
    <property type="entry name" value="Metalloproteases ('zincins'), catalytic domain"/>
    <property type="match status" value="1"/>
</dbReference>
<dbReference type="PANTHER" id="PTHR43221:SF2">
    <property type="entry name" value="PROTEASE HTPX HOMOLOG"/>
    <property type="match status" value="1"/>
</dbReference>
<keyword evidence="9 11" id="KW-0472">Membrane</keyword>
<evidence type="ECO:0000256" key="11">
    <source>
        <dbReference type="SAM" id="Phobius"/>
    </source>
</evidence>
<evidence type="ECO:0000256" key="1">
    <source>
        <dbReference type="ARBA" id="ARBA00022475"/>
    </source>
</evidence>
<proteinExistence type="inferred from homology"/>
<evidence type="ECO:0000256" key="7">
    <source>
        <dbReference type="ARBA" id="ARBA00022989"/>
    </source>
</evidence>
<keyword evidence="2 10" id="KW-0645">Protease</keyword>
<comment type="similarity">
    <text evidence="10">Belongs to the peptidase M48 family.</text>
</comment>
<accession>A0ABQ3WW90</accession>
<organism evidence="13">
    <name type="scientific">Actinoplanes campanulatus</name>
    <dbReference type="NCBI Taxonomy" id="113559"/>
    <lineage>
        <taxon>Bacteria</taxon>
        <taxon>Bacillati</taxon>
        <taxon>Actinomycetota</taxon>
        <taxon>Actinomycetes</taxon>
        <taxon>Micromonosporales</taxon>
        <taxon>Micromonosporaceae</taxon>
        <taxon>Actinoplanes</taxon>
    </lineage>
</organism>
<dbReference type="RefSeq" id="WP_204300442.1">
    <property type="nucleotide sequence ID" value="NZ_BAAAGQ010000037.1"/>
</dbReference>
<keyword evidence="7 11" id="KW-1133">Transmembrane helix</keyword>
<evidence type="ECO:0000256" key="2">
    <source>
        <dbReference type="ARBA" id="ARBA00022670"/>
    </source>
</evidence>
<evidence type="ECO:0000256" key="9">
    <source>
        <dbReference type="ARBA" id="ARBA00023136"/>
    </source>
</evidence>
<sequence length="421" mass="45539">MTATPTVPSSACPRCTETTVTIGLRQPWCPSCDWNLDQETPVLFGWRWVDRRLHRVASRLTEAQFADIADGPLSPRTMTVARATTLTAAVVLLLGVFALAALGLWMVFADFFGLLTVLGVVLLGVAYLLRPRLGRLSALAGQGVLVEPGQAPHLHELVERVAVAVGAPKPQVLMIGSDLNAFTTAVGVRRTRVLCLGLPLWATLEPQERVALLGHELGHFVNGDIRRGPLTQVAETTLGEIARLFEPVAAPNNGGIIEYVASIVAWVFGKIVSGAARALQLLLVWTSQRDSQRAEYLADEMAARAGGTDAALGLANHLVALVPIDTVVRREARAGNGMAAWYDATRAARANLRESLPLLRRISCHSEVSLFASHPPSGFRVAMLERRPRQSAAVTLTDSDAVRIDAELAVHEKTVRRELTY</sequence>
<dbReference type="InterPro" id="IPR050083">
    <property type="entry name" value="HtpX_protease"/>
</dbReference>
<feature type="domain" description="Peptidase M48" evidence="12">
    <location>
        <begin position="150"/>
        <end position="386"/>
    </location>
</feature>
<dbReference type="CDD" id="cd07328">
    <property type="entry name" value="M48_Ste24p_like"/>
    <property type="match status" value="1"/>
</dbReference>
<keyword evidence="6 10" id="KW-0862">Zinc</keyword>
<keyword evidence="4" id="KW-0479">Metal-binding</keyword>
<evidence type="ECO:0000256" key="8">
    <source>
        <dbReference type="ARBA" id="ARBA00023049"/>
    </source>
</evidence>